<protein>
    <submittedName>
        <fullName evidence="2">Peroxisome membrane anchor protein Pex14p</fullName>
    </submittedName>
</protein>
<sequence length="216" mass="23010">MTARHTGSSEKKDLSRAVAFLTLERVQGTSDKLKTDFLLGKGFTTDEISDAMLQARDVIEKRNKSAARVHSVGGNQTFGAAAPTPVSSIAHVLPEPNAKASSLVTLRGGALSFVALGSKPYDGNTSPSFIVENLLKDLERTLVAPVPADGGQRDIARDKADVAVICLSVYGLQDCENDIHAILDKWVDPQAPPARFVVSAPTEKRHAAQLLAIVRG</sequence>
<feature type="domain" description="Peroxisome membrane anchor protein Pex14p N-terminal" evidence="1">
    <location>
        <begin position="12"/>
        <end position="52"/>
    </location>
</feature>
<evidence type="ECO:0000313" key="2">
    <source>
        <dbReference type="EMBL" id="EWM25106.1"/>
    </source>
</evidence>
<evidence type="ECO:0000313" key="3">
    <source>
        <dbReference type="Proteomes" id="UP000019335"/>
    </source>
</evidence>
<evidence type="ECO:0000259" key="1">
    <source>
        <dbReference type="Pfam" id="PF04695"/>
    </source>
</evidence>
<dbReference type="OrthoDB" id="10278216at2759"/>
<keyword evidence="3" id="KW-1185">Reference proteome</keyword>
<name>W7TWT9_9STRA</name>
<organism evidence="2 3">
    <name type="scientific">Nannochloropsis gaditana</name>
    <dbReference type="NCBI Taxonomy" id="72520"/>
    <lineage>
        <taxon>Eukaryota</taxon>
        <taxon>Sar</taxon>
        <taxon>Stramenopiles</taxon>
        <taxon>Ochrophyta</taxon>
        <taxon>Eustigmatophyceae</taxon>
        <taxon>Eustigmatales</taxon>
        <taxon>Monodopsidaceae</taxon>
        <taxon>Nannochloropsis</taxon>
    </lineage>
</organism>
<reference evidence="2 3" key="1">
    <citation type="journal article" date="2014" name="Mol. Plant">
        <title>Chromosome Scale Genome Assembly and Transcriptome Profiling of Nannochloropsis gaditana in Nitrogen Depletion.</title>
        <authorList>
            <person name="Corteggiani Carpinelli E."/>
            <person name="Telatin A."/>
            <person name="Vitulo N."/>
            <person name="Forcato C."/>
            <person name="D'Angelo M."/>
            <person name="Schiavon R."/>
            <person name="Vezzi A."/>
            <person name="Giacometti G.M."/>
            <person name="Morosinotto T."/>
            <person name="Valle G."/>
        </authorList>
    </citation>
    <scope>NUCLEOTIDE SEQUENCE [LARGE SCALE GENOMIC DNA]</scope>
    <source>
        <strain evidence="2 3">B-31</strain>
    </source>
</reference>
<comment type="caution">
    <text evidence="2">The sequence shown here is derived from an EMBL/GenBank/DDBJ whole genome shotgun (WGS) entry which is preliminary data.</text>
</comment>
<dbReference type="Pfam" id="PF04695">
    <property type="entry name" value="Pex14_N"/>
    <property type="match status" value="1"/>
</dbReference>
<accession>W7TWT9</accession>
<dbReference type="InterPro" id="IPR036388">
    <property type="entry name" value="WH-like_DNA-bd_sf"/>
</dbReference>
<dbReference type="Gene3D" id="1.10.10.10">
    <property type="entry name" value="Winged helix-like DNA-binding domain superfamily/Winged helix DNA-binding domain"/>
    <property type="match status" value="1"/>
</dbReference>
<dbReference type="InterPro" id="IPR006785">
    <property type="entry name" value="Pex14_N"/>
</dbReference>
<gene>
    <name evidence="2" type="ORF">Naga_100016g53</name>
</gene>
<dbReference type="EMBL" id="AZIL01001059">
    <property type="protein sequence ID" value="EWM25106.1"/>
    <property type="molecule type" value="Genomic_DNA"/>
</dbReference>
<proteinExistence type="predicted"/>
<dbReference type="AlphaFoldDB" id="W7TWT9"/>
<dbReference type="Proteomes" id="UP000019335">
    <property type="component" value="Chromosome 12"/>
</dbReference>